<dbReference type="RefSeq" id="WP_386802727.1">
    <property type="nucleotide sequence ID" value="NZ_JBHTMU010000013.1"/>
</dbReference>
<gene>
    <name evidence="2" type="ORF">ACFQ4E_09000</name>
</gene>
<name>A0ABW3ZHM8_9RHOB</name>
<evidence type="ECO:0000313" key="2">
    <source>
        <dbReference type="EMBL" id="MFD1342553.1"/>
    </source>
</evidence>
<dbReference type="EMBL" id="JBHTMU010000013">
    <property type="protein sequence ID" value="MFD1342553.1"/>
    <property type="molecule type" value="Genomic_DNA"/>
</dbReference>
<evidence type="ECO:0000256" key="1">
    <source>
        <dbReference type="SAM" id="MobiDB-lite"/>
    </source>
</evidence>
<dbReference type="Proteomes" id="UP001597135">
    <property type="component" value="Unassembled WGS sequence"/>
</dbReference>
<accession>A0ABW3ZHM8</accession>
<feature type="region of interest" description="Disordered" evidence="1">
    <location>
        <begin position="470"/>
        <end position="495"/>
    </location>
</feature>
<protein>
    <submittedName>
        <fullName evidence="2">6-hydroxynicotinate reductase</fullName>
    </submittedName>
</protein>
<keyword evidence="3" id="KW-1185">Reference proteome</keyword>
<evidence type="ECO:0000313" key="3">
    <source>
        <dbReference type="Proteomes" id="UP001597135"/>
    </source>
</evidence>
<proteinExistence type="predicted"/>
<reference evidence="3" key="1">
    <citation type="journal article" date="2019" name="Int. J. Syst. Evol. Microbiol.">
        <title>The Global Catalogue of Microorganisms (GCM) 10K type strain sequencing project: providing services to taxonomists for standard genome sequencing and annotation.</title>
        <authorList>
            <consortium name="The Broad Institute Genomics Platform"/>
            <consortium name="The Broad Institute Genome Sequencing Center for Infectious Disease"/>
            <person name="Wu L."/>
            <person name="Ma J."/>
        </authorList>
    </citation>
    <scope>NUCLEOTIDE SEQUENCE [LARGE SCALE GENOMIC DNA]</scope>
    <source>
        <strain evidence="3">CCUG 62953</strain>
    </source>
</reference>
<comment type="caution">
    <text evidence="2">The sequence shown here is derived from an EMBL/GenBank/DDBJ whole genome shotgun (WGS) entry which is preliminary data.</text>
</comment>
<organism evidence="2 3">
    <name type="scientific">Litorisediminicola beolgyonensis</name>
    <dbReference type="NCBI Taxonomy" id="1173614"/>
    <lineage>
        <taxon>Bacteria</taxon>
        <taxon>Pseudomonadati</taxon>
        <taxon>Pseudomonadota</taxon>
        <taxon>Alphaproteobacteria</taxon>
        <taxon>Rhodobacterales</taxon>
        <taxon>Paracoccaceae</taxon>
        <taxon>Litorisediminicola</taxon>
    </lineage>
</organism>
<sequence length="495" mass="52746">MADGDPKDAKIRCDACPVMCYIADGRSGACDRYANHGGTLVRLDPLTVIEGGESQLVPFLKDAVPDDWDGDIIRGDRPFVTAVGAGTTYPDYKPAPFIVSQEVAGVDMVTVVTEGIFSYCGVKVKIDTDRHIGDERDVVFADGEPIGHVTTSEYGSKMLSLGGVEHLTGGSKKEGRVTCDALMQLCNREPVEMVIGDHGTRLIVQAGQPPVIDGETERLMRVGCGSATIGMFAKQWLGHADEVVVVDDHITGVLSEHEAGKQLDIPPTGIKTLGRRSTPGRYFQVANPGSGWGGTDIDEPLSILGPFNPKIAWPGLRLFMVSTTGEQCAYFELDEELVPQPRPIPEALKSSADLIAENCEPSICSVLFMGGAGGSLRAGVTENPVRLTRSVKESLTHVSCGGAEAYVWPGGGITVMADVMDMPTMSFGYVPTPALVAPIEFTLRASDYAALGGHVDAIRPVSEIASGGARKVSPNARSHDPRAHKHYRWSGAAEE</sequence>